<dbReference type="EMBL" id="JACOIJ010000023">
    <property type="protein sequence ID" value="MBD1430223.1"/>
    <property type="molecule type" value="Genomic_DNA"/>
</dbReference>
<proteinExistence type="predicted"/>
<evidence type="ECO:0008006" key="3">
    <source>
        <dbReference type="Google" id="ProtNLM"/>
    </source>
</evidence>
<organism evidence="1 2">
    <name type="scientific">Sphingobacterium litopenaei</name>
    <dbReference type="NCBI Taxonomy" id="2763500"/>
    <lineage>
        <taxon>Bacteria</taxon>
        <taxon>Pseudomonadati</taxon>
        <taxon>Bacteroidota</taxon>
        <taxon>Sphingobacteriia</taxon>
        <taxon>Sphingobacteriales</taxon>
        <taxon>Sphingobacteriaceae</taxon>
        <taxon>Sphingobacterium</taxon>
    </lineage>
</organism>
<evidence type="ECO:0000313" key="1">
    <source>
        <dbReference type="EMBL" id="MBD1430223.1"/>
    </source>
</evidence>
<accession>A0ABR7YFZ3</accession>
<comment type="caution">
    <text evidence="1">The sequence shown here is derived from an EMBL/GenBank/DDBJ whole genome shotgun (WGS) entry which is preliminary data.</text>
</comment>
<keyword evidence="2" id="KW-1185">Reference proteome</keyword>
<dbReference type="Proteomes" id="UP000651271">
    <property type="component" value="Unassembled WGS sequence"/>
</dbReference>
<gene>
    <name evidence="1" type="ORF">H8B04_11710</name>
</gene>
<dbReference type="PROSITE" id="PS51257">
    <property type="entry name" value="PROKAR_LIPOPROTEIN"/>
    <property type="match status" value="1"/>
</dbReference>
<reference evidence="1 2" key="1">
    <citation type="submission" date="2020-08" db="EMBL/GenBank/DDBJ databases">
        <title>Sphingobacterium sp. DN04309 isolated from aquaculture water.</title>
        <authorList>
            <person name="Zhang M."/>
        </authorList>
    </citation>
    <scope>NUCLEOTIDE SEQUENCE [LARGE SCALE GENOMIC DNA]</scope>
    <source>
        <strain evidence="1 2">DN04309</strain>
    </source>
</reference>
<sequence length="96" mass="11510">MKHILISLIALFLFSCDSDVYETYSKEREFTIRKIKRSGKRHMRGFYVEGSDYKIRYRDIRNGKYEVGDKVVLKYDSIVNKTKGTYELKTQRRITD</sequence>
<dbReference type="RefSeq" id="WP_165289730.1">
    <property type="nucleotide sequence ID" value="NZ_JACOIJ010000023.1"/>
</dbReference>
<name>A0ABR7YFZ3_9SPHI</name>
<evidence type="ECO:0000313" key="2">
    <source>
        <dbReference type="Proteomes" id="UP000651271"/>
    </source>
</evidence>
<protein>
    <recommendedName>
        <fullName evidence="3">DUF1093 domain-containing protein</fullName>
    </recommendedName>
</protein>